<feature type="region of interest" description="Disordered" evidence="1">
    <location>
        <begin position="2595"/>
        <end position="2620"/>
    </location>
</feature>
<feature type="compositionally biased region" description="Basic and acidic residues" evidence="1">
    <location>
        <begin position="1094"/>
        <end position="1114"/>
    </location>
</feature>
<feature type="compositionally biased region" description="Basic and acidic residues" evidence="1">
    <location>
        <begin position="647"/>
        <end position="670"/>
    </location>
</feature>
<feature type="compositionally biased region" description="Polar residues" evidence="1">
    <location>
        <begin position="1954"/>
        <end position="1968"/>
    </location>
</feature>
<feature type="compositionally biased region" description="Basic and acidic residues" evidence="1">
    <location>
        <begin position="939"/>
        <end position="961"/>
    </location>
</feature>
<feature type="compositionally biased region" description="Basic and acidic residues" evidence="1">
    <location>
        <begin position="1044"/>
        <end position="1053"/>
    </location>
</feature>
<feature type="compositionally biased region" description="Polar residues" evidence="1">
    <location>
        <begin position="582"/>
        <end position="591"/>
    </location>
</feature>
<feature type="compositionally biased region" description="Basic and acidic residues" evidence="1">
    <location>
        <begin position="2605"/>
        <end position="2614"/>
    </location>
</feature>
<name>A0A9N8DCL6_9STRA</name>
<feature type="region of interest" description="Disordered" evidence="1">
    <location>
        <begin position="1775"/>
        <end position="1848"/>
    </location>
</feature>
<feature type="compositionally biased region" description="Basic and acidic residues" evidence="1">
    <location>
        <begin position="1718"/>
        <end position="1732"/>
    </location>
</feature>
<protein>
    <submittedName>
        <fullName evidence="2">Uncharacterized protein</fullName>
    </submittedName>
</protein>
<feature type="region of interest" description="Disordered" evidence="1">
    <location>
        <begin position="2042"/>
        <end position="2066"/>
    </location>
</feature>
<dbReference type="EMBL" id="CAICTM010000060">
    <property type="protein sequence ID" value="CAB9499461.1"/>
    <property type="molecule type" value="Genomic_DNA"/>
</dbReference>
<feature type="compositionally biased region" description="Basic and acidic residues" evidence="1">
    <location>
        <begin position="196"/>
        <end position="212"/>
    </location>
</feature>
<organism evidence="2 3">
    <name type="scientific">Seminavis robusta</name>
    <dbReference type="NCBI Taxonomy" id="568900"/>
    <lineage>
        <taxon>Eukaryota</taxon>
        <taxon>Sar</taxon>
        <taxon>Stramenopiles</taxon>
        <taxon>Ochrophyta</taxon>
        <taxon>Bacillariophyta</taxon>
        <taxon>Bacillariophyceae</taxon>
        <taxon>Bacillariophycidae</taxon>
        <taxon>Naviculales</taxon>
        <taxon>Naviculaceae</taxon>
        <taxon>Seminavis</taxon>
    </lineage>
</organism>
<feature type="compositionally biased region" description="Polar residues" evidence="1">
    <location>
        <begin position="1503"/>
        <end position="1517"/>
    </location>
</feature>
<feature type="region of interest" description="Disordered" evidence="1">
    <location>
        <begin position="1"/>
        <end position="45"/>
    </location>
</feature>
<feature type="compositionally biased region" description="Basic and acidic residues" evidence="1">
    <location>
        <begin position="525"/>
        <end position="540"/>
    </location>
</feature>
<feature type="region of interest" description="Disordered" evidence="1">
    <location>
        <begin position="786"/>
        <end position="818"/>
    </location>
</feature>
<feature type="compositionally biased region" description="Basic residues" evidence="1">
    <location>
        <begin position="1895"/>
        <end position="1914"/>
    </location>
</feature>
<feature type="compositionally biased region" description="Polar residues" evidence="1">
    <location>
        <begin position="227"/>
        <end position="236"/>
    </location>
</feature>
<accession>A0A9N8DCL6</accession>
<feature type="compositionally biased region" description="Low complexity" evidence="1">
    <location>
        <begin position="1025"/>
        <end position="1037"/>
    </location>
</feature>
<feature type="compositionally biased region" description="Polar residues" evidence="1">
    <location>
        <begin position="1115"/>
        <end position="1126"/>
    </location>
</feature>
<feature type="region of interest" description="Disordered" evidence="1">
    <location>
        <begin position="1294"/>
        <end position="1319"/>
    </location>
</feature>
<feature type="compositionally biased region" description="Basic and acidic residues" evidence="1">
    <location>
        <begin position="240"/>
        <end position="257"/>
    </location>
</feature>
<comment type="caution">
    <text evidence="2">The sequence shown here is derived from an EMBL/GenBank/DDBJ whole genome shotgun (WGS) entry which is preliminary data.</text>
</comment>
<feature type="region of interest" description="Disordered" evidence="1">
    <location>
        <begin position="1954"/>
        <end position="1976"/>
    </location>
</feature>
<feature type="region of interest" description="Disordered" evidence="1">
    <location>
        <begin position="1001"/>
        <end position="1132"/>
    </location>
</feature>
<feature type="region of interest" description="Disordered" evidence="1">
    <location>
        <begin position="1462"/>
        <end position="1486"/>
    </location>
</feature>
<evidence type="ECO:0000256" key="1">
    <source>
        <dbReference type="SAM" id="MobiDB-lite"/>
    </source>
</evidence>
<gene>
    <name evidence="2" type="ORF">SEMRO_61_G035140.1</name>
</gene>
<feature type="region of interest" description="Disordered" evidence="1">
    <location>
        <begin position="1556"/>
        <end position="1604"/>
    </location>
</feature>
<feature type="compositionally biased region" description="Acidic residues" evidence="1">
    <location>
        <begin position="2051"/>
        <end position="2063"/>
    </location>
</feature>
<feature type="compositionally biased region" description="Low complexity" evidence="1">
    <location>
        <begin position="149"/>
        <end position="166"/>
    </location>
</feature>
<feature type="compositionally biased region" description="Polar residues" evidence="1">
    <location>
        <begin position="1462"/>
        <end position="1481"/>
    </location>
</feature>
<evidence type="ECO:0000313" key="2">
    <source>
        <dbReference type="EMBL" id="CAB9499461.1"/>
    </source>
</evidence>
<feature type="region of interest" description="Disordered" evidence="1">
    <location>
        <begin position="1623"/>
        <end position="1651"/>
    </location>
</feature>
<feature type="compositionally biased region" description="Polar residues" evidence="1">
    <location>
        <begin position="1623"/>
        <end position="1650"/>
    </location>
</feature>
<reference evidence="2" key="1">
    <citation type="submission" date="2020-06" db="EMBL/GenBank/DDBJ databases">
        <authorList>
            <consortium name="Plant Systems Biology data submission"/>
        </authorList>
    </citation>
    <scope>NUCLEOTIDE SEQUENCE</scope>
    <source>
        <strain evidence="2">D6</strain>
    </source>
</reference>
<feature type="compositionally biased region" description="Polar residues" evidence="1">
    <location>
        <begin position="1830"/>
        <end position="1848"/>
    </location>
</feature>
<proteinExistence type="predicted"/>
<feature type="region of interest" description="Disordered" evidence="1">
    <location>
        <begin position="1718"/>
        <end position="1740"/>
    </location>
</feature>
<feature type="region of interest" description="Disordered" evidence="1">
    <location>
        <begin position="1499"/>
        <end position="1518"/>
    </location>
</feature>
<feature type="compositionally biased region" description="Basic residues" evidence="1">
    <location>
        <begin position="1"/>
        <end position="18"/>
    </location>
</feature>
<evidence type="ECO:0000313" key="3">
    <source>
        <dbReference type="Proteomes" id="UP001153069"/>
    </source>
</evidence>
<feature type="compositionally biased region" description="Low complexity" evidence="1">
    <location>
        <begin position="1568"/>
        <end position="1599"/>
    </location>
</feature>
<feature type="compositionally biased region" description="Basic and acidic residues" evidence="1">
    <location>
        <begin position="420"/>
        <end position="435"/>
    </location>
</feature>
<feature type="region of interest" description="Disordered" evidence="1">
    <location>
        <begin position="1887"/>
        <end position="1914"/>
    </location>
</feature>
<feature type="compositionally biased region" description="Acidic residues" evidence="1">
    <location>
        <begin position="478"/>
        <end position="487"/>
    </location>
</feature>
<feature type="region of interest" description="Disordered" evidence="1">
    <location>
        <begin position="3054"/>
        <end position="3079"/>
    </location>
</feature>
<feature type="compositionally biased region" description="Polar residues" evidence="1">
    <location>
        <begin position="695"/>
        <end position="717"/>
    </location>
</feature>
<feature type="region of interest" description="Disordered" evidence="1">
    <location>
        <begin position="916"/>
        <end position="988"/>
    </location>
</feature>
<feature type="compositionally biased region" description="Polar residues" evidence="1">
    <location>
        <begin position="2459"/>
        <end position="2475"/>
    </location>
</feature>
<keyword evidence="3" id="KW-1185">Reference proteome</keyword>
<feature type="compositionally biased region" description="Basic and acidic residues" evidence="1">
    <location>
        <begin position="2490"/>
        <end position="2503"/>
    </location>
</feature>
<dbReference type="OrthoDB" id="49144at2759"/>
<dbReference type="Proteomes" id="UP001153069">
    <property type="component" value="Unassembled WGS sequence"/>
</dbReference>
<feature type="region of interest" description="Disordered" evidence="1">
    <location>
        <begin position="1345"/>
        <end position="1365"/>
    </location>
</feature>
<feature type="compositionally biased region" description="Polar residues" evidence="1">
    <location>
        <begin position="313"/>
        <end position="348"/>
    </location>
</feature>
<feature type="compositionally biased region" description="Basic and acidic residues" evidence="1">
    <location>
        <begin position="791"/>
        <end position="810"/>
    </location>
</feature>
<feature type="compositionally biased region" description="Polar residues" evidence="1">
    <location>
        <begin position="635"/>
        <end position="645"/>
    </location>
</feature>
<feature type="region of interest" description="Disordered" evidence="1">
    <location>
        <begin position="60"/>
        <end position="739"/>
    </location>
</feature>
<feature type="region of interest" description="Disordered" evidence="1">
    <location>
        <begin position="2337"/>
        <end position="2508"/>
    </location>
</feature>
<feature type="compositionally biased region" description="Basic and acidic residues" evidence="1">
    <location>
        <begin position="488"/>
        <end position="504"/>
    </location>
</feature>
<feature type="compositionally biased region" description="Basic and acidic residues" evidence="1">
    <location>
        <begin position="2424"/>
        <end position="2454"/>
    </location>
</feature>
<sequence>MRRLRGKNKKNKGGKKNKGPQGSSEADPPPEAAASQGNGAPTADQKFLAELAVILAEEEEAKKQQTSNRLQQELGEQEERLSEITPEGQPPAEESQQTQHPPAAALPKDGLQGEQLGYAQPQERQLMGVANTPLLDKQQNHDPSGMAVSSDSLKSLEPLKSSSPSEIGTASMYRSHPVSPDRTIPLGPSDEMDEPEREHWWQPDQDRGEVGKDWWAMEGSNAPAVVSANTDPSPDNATPEEERAKMKRSSASDKEGDGDTSEPIIGSDGDNDNKLDDTTKTSIQQEDSDASIPKTEEPTLPEAGSNAEDIENNENNCHQEGSTAAIQGSASPSNTAAPLTPPIEQSSIHIDAARSTTDDQEASSTMQEGDYMPSAVPISPPREVNDVLPDAGDGIADGDASHQQESDSAVPLKPSPVEENPLRSGDRSETNHADVGETSCQEEPKTPMTGNDLAPTEGTAIRRFDSAEDASTARIDAEQDSELNTEDVESKPSDHCETSEKEDNIITSMQDGGSSSPSAPSGPPFEEKAKPAQFEERLDQPEAPTNPQQPSKEEAPISNQEGYRESESGGDGKVQNDVVPATDNQQQSAGGSSHAMPLVSSTESQTNPPLPMEVNDVGDSELGNGVGDYVGATGTVASTNHTATIDDNLRLDKQDTPPERRLSLDTESDTKGNVNNFPSEAHAPVKADVQDDPEGNSNDDIALATTETFETANSGLEENSEAGLGSTEATGQLDRGFVDAEMETCENGPDTLSMKEQIVHTYSTVVAPSSRSFESAMGEENAKTTMAGEIDEQKNDSEEAAQEQKPKETNDPSSEDLSKVASMPIADSVTSQEGSAPENAKPLHRETNLSANLSAVDDPVLTARAVAEEAHDPLLKNAHVVNDRNDIQSESMSDLLDDVTLVTQLGTVVTGDALLHGPREKDSTTAESIDAYPATCKAPDNHHEAEGTNTSDRHSEVRDVDSDFVSPQPVPASAGGKDSVKTRETDSLQLELAQVYEQLMVDTSAEETGNDSDKGSPVGEPDSRNGIALAALNGALADQSQGEAKTEQNHEEQITATDDNAAEGASSKDHGADGTDSAAHVFGREPSISSIDDSAPRDEAKAALRRENSDDSRQLDAQPNLSSGKPSSAGRRRVSISDVFNEFEDIKSSFARLMSVTSSTAATLSGATTPALSSTAATVSEVTAPALAEAGHVVSSSATAAGGIISSCRRELVRRRSERRSIVAFLQDDSLMSQSASNLGFKDEPIDEFQDSTLRPVALALSQDEIDTRKVPSKLALSSPTDLDQYRNDVSSFLKVTPHRGNPRDSSTSGDVKSLPSEQLRERFDAKQATRYEDPILKAATVGAENWKNHSSRQKARKASASDPLETSLRRFGDLTKETASTIATATLPALEEAKAIADDVRGTVGLRGQDEEEEEEVLLVCEDVAKDSLHGRAGSRKVFRAGAVEQQPMARNKSLFVVSSTSERQAHLESQGNRRPTTSARVDKGIVNASITNDLSRKASGLATTTAKGSDGNTPRSVLENPALVWQLATEKLHAVRIDGGQLDNVSGKESVVANELEDHSARSSISTPASPAALSGSSSSSSSSSEDDSVSTTGSTEKGFSELPKGVTYWDMVSTRKETNVVQSATAETPTSINVQSANRQPSNNKGQISFDVVSPLPMDAPGTQISGEEQFGIEAQITGYDDSAEGIGLPAMETHVEHPDENERIDLMGDSTHGERLEQEETGQDKTDVSDEGDPSMWESINKAQEQPTASIPLLPLKPFVSKDSSDLSLQASGVLPLPSQSDVAPSPSDEERPAAAKKRQRQSDENQFEAVRSAKSVDLDPEDGDSISQAGFMSLPGSQFSDNANEVIHNGSKRAREMNSPQNSFSWTLNPLASVANTSFSASKRGSLYSSRRRKNRRRASAMNRKGSKRLFHEDSVSQLSFMHDMSNSDIYGTSIRHSLSVNDLLSLTGETRQTGPSSASQSELHPDIDESSGVDGVLPDLALVACTTLAKSEIFKEIKTTVKSKPLQYLATVRWRQIVSKWKHHSLLKAIQERPTSSHFRRNNDDDSDDDEPSDFEESTLSTGFSKKTLGLIEALRKSHHYGRILPDTKNLNGLMLHLADGEMNTLGRFLGVLGSSAVFVVEPGQRDAKLAHIWQRKPGAAVTAQSLRHIARMNLKMFSGLVADTAKFAAKNQTLDDEDLEPEPSYSVGIKELDAIEKKAKRKYGGDMLQVKDILRAQITFEEEGSLVASLLHLFAACKHDRDSSSPSFDIVRVKNLFNTNASGELFPSNLPTGYRHILVNVRVDGQFLAEIQLQLFAVFDVLGYEGYTLHSEILDVDDACRASFESSSEEAKASAKQKGVSADSADKKEPRQEAPAASAKTSARPVADISKDENDNNDSSPGNKAADPAKGSNNPAIDSTKGEEGGESNRPASSAEVDVKAVDPADKSKDANSNNTEEKDGNPERETAALAPNNNRAKSDEAASNQDPANAAEGPSNTNDAGESERQSSAKAGDKDPTDEDSIVLLDSESTIQYLKDLRVTASKYTRTQCIDAVMAYAIEETEREPRDVPTLFCFHLLLMMETGRLARDNELWKQVFIDSVEWPLGGEAKSTAPTQKGETKVDRKEEDEQSSSVQRVRLKASLSVSKDCLLRCLAVSNQGTAHGMIGWLEYGASNSFGRIASSPFYALKELAYAFASAGDWYFAMDVLRAQVTRCDQHLPLYHPLTLTSLIHLAGAARKARQPTTSLQVFEEAAARLAFYLAEQEQSISSAFQSPDGTGTERENHVDVILCEPADSDAVSMLEAFVKSFEEQLSRSQLLQLVGVDGDKNEPNDISNSSHFFQGHAYSVLANCVAAREKELGLGTKNKSRTSSSFWKAAFKHYEACFKGLLSNKRKLIDESVVTAALGMTRCLRDLGQRGKALHILSSIVSAFGREDVSSSGSNYASAPTDDNDNQEQQAISTVSFAMPGSIDRVFRTKRSVNSLERRKELMALCLWAMARYSVEQHKSERGRMRALSLLHSAAETLRPFAVERTTDKKAASTAKSNSRTLLLLIEEEAKNMLEPIADAVEEAAPRQVPASTKSSPEDEGVLV</sequence>